<organism evidence="1">
    <name type="scientific">Shewanella oncorhynchi</name>
    <dbReference type="NCBI Taxonomy" id="2726434"/>
    <lineage>
        <taxon>Bacteria</taxon>
        <taxon>Pseudomonadati</taxon>
        <taxon>Pseudomonadota</taxon>
        <taxon>Gammaproteobacteria</taxon>
        <taxon>Alteromonadales</taxon>
        <taxon>Shewanellaceae</taxon>
        <taxon>Shewanella</taxon>
    </lineage>
</organism>
<evidence type="ECO:0000313" key="1">
    <source>
        <dbReference type="EMBL" id="WMB74204.1"/>
    </source>
</evidence>
<dbReference type="AlphaFoldDB" id="A0AA50KFF0"/>
<accession>A0AA50KFF0</accession>
<gene>
    <name evidence="1" type="ORF">RA178_06205</name>
</gene>
<protein>
    <submittedName>
        <fullName evidence="1">Uncharacterized protein</fullName>
    </submittedName>
</protein>
<reference evidence="1" key="1">
    <citation type="submission" date="2023-08" db="EMBL/GenBank/DDBJ databases">
        <title>Complete genome sequence of Shewanella oncorhynchi Z-P2, a siderophore putrebactin-producing bacterium.</title>
        <authorList>
            <person name="Zhang Y."/>
        </authorList>
    </citation>
    <scope>NUCLEOTIDE SEQUENCE</scope>
    <source>
        <strain evidence="1">Z-P2</strain>
    </source>
</reference>
<dbReference type="EMBL" id="CP132914">
    <property type="protein sequence ID" value="WMB74204.1"/>
    <property type="molecule type" value="Genomic_DNA"/>
</dbReference>
<dbReference type="RefSeq" id="WP_306684940.1">
    <property type="nucleotide sequence ID" value="NZ_CP132914.1"/>
</dbReference>
<dbReference type="KEGG" id="sog:RA178_06205"/>
<dbReference type="Proteomes" id="UP001236800">
    <property type="component" value="Chromosome"/>
</dbReference>
<proteinExistence type="predicted"/>
<sequence>MTQKGSLTENQINLNNTMFNNPTIFNKENNCFLQGVRGIAETLDISSHTTITRQFDKLKKLGLLKMVKVGKGHTRGMINPLYYWEGEDTTKHFAKALYHFGTIKQALAFDLLQRDFGYYLNPFNANIVDKYDYTATRDKLATVFEGDRITPDLVRTKIKEIEQL</sequence>
<name>A0AA50KFF0_9GAMM</name>
<dbReference type="GeneID" id="301338759"/>